<protein>
    <recommendedName>
        <fullName evidence="3">Neutral zinc metallopeptidase</fullName>
    </recommendedName>
</protein>
<dbReference type="InterPro" id="IPR007395">
    <property type="entry name" value="Zn_peptidase_2"/>
</dbReference>
<gene>
    <name evidence="1" type="ORF">SAMN05443662_0159</name>
</gene>
<sequence>MAYALIGLVLLALLSQLPGWWASWTLRRHNTPANLPGGGAEFAAWLIRQKNLPVSLERGESDHYDPTTRTVRLSPAFYSTPSLAAVAVAAHEVAHAQQHAEQHPGFMQRIQLIQRAQWLQKLSAGALLAAPLLIPLTHGFVAPMLAFTAGFIAQGVPLLIHLQTLQVEWDASFNRALPWLQESGHFTPAQLRIMRQVLRACALTYVAQSVGSLFNVLRWLQQGRR</sequence>
<keyword evidence="2" id="KW-1185">Reference proteome</keyword>
<evidence type="ECO:0000313" key="1">
    <source>
        <dbReference type="EMBL" id="SIN70360.1"/>
    </source>
</evidence>
<dbReference type="EMBL" id="FSRE01000001">
    <property type="protein sequence ID" value="SIN70360.1"/>
    <property type="molecule type" value="Genomic_DNA"/>
</dbReference>
<evidence type="ECO:0000313" key="2">
    <source>
        <dbReference type="Proteomes" id="UP000198461"/>
    </source>
</evidence>
<organism evidence="1 2">
    <name type="scientific">Sulfurivirga caldicuralii</name>
    <dbReference type="NCBI Taxonomy" id="364032"/>
    <lineage>
        <taxon>Bacteria</taxon>
        <taxon>Pseudomonadati</taxon>
        <taxon>Pseudomonadota</taxon>
        <taxon>Gammaproteobacteria</taxon>
        <taxon>Thiotrichales</taxon>
        <taxon>Piscirickettsiaceae</taxon>
        <taxon>Sulfurivirga</taxon>
    </lineage>
</organism>
<dbReference type="AlphaFoldDB" id="A0A1N6DHV0"/>
<reference evidence="1 2" key="1">
    <citation type="submission" date="2016-11" db="EMBL/GenBank/DDBJ databases">
        <authorList>
            <person name="Jaros S."/>
            <person name="Januszkiewicz K."/>
            <person name="Wedrychowicz H."/>
        </authorList>
    </citation>
    <scope>NUCLEOTIDE SEQUENCE [LARGE SCALE GENOMIC DNA]</scope>
    <source>
        <strain evidence="1 2">DSM 17737</strain>
    </source>
</reference>
<dbReference type="Proteomes" id="UP000198461">
    <property type="component" value="Unassembled WGS sequence"/>
</dbReference>
<dbReference type="STRING" id="364032.SAMN05443662_0159"/>
<dbReference type="OrthoDB" id="9805386at2"/>
<dbReference type="Pfam" id="PF04298">
    <property type="entry name" value="Zn_peptidase_2"/>
    <property type="match status" value="1"/>
</dbReference>
<accession>A0A1N6DHV0</accession>
<name>A0A1N6DHV0_9GAMM</name>
<dbReference type="PANTHER" id="PTHR36434">
    <property type="entry name" value="MEMBRANE PROTEASE YUGP-RELATED"/>
    <property type="match status" value="1"/>
</dbReference>
<evidence type="ECO:0008006" key="3">
    <source>
        <dbReference type="Google" id="ProtNLM"/>
    </source>
</evidence>
<proteinExistence type="predicted"/>
<dbReference type="PANTHER" id="PTHR36434:SF1">
    <property type="entry name" value="MEMBRANE PROTEASE YUGP-RELATED"/>
    <property type="match status" value="1"/>
</dbReference>
<dbReference type="RefSeq" id="WP_074200500.1">
    <property type="nucleotide sequence ID" value="NZ_FSRE01000001.1"/>
</dbReference>